<protein>
    <submittedName>
        <fullName evidence="1">Uncharacterized protein</fullName>
    </submittedName>
</protein>
<dbReference type="Proteomes" id="UP001234178">
    <property type="component" value="Unassembled WGS sequence"/>
</dbReference>
<accession>A0ABR0B2Z5</accession>
<comment type="caution">
    <text evidence="1">The sequence shown here is derived from an EMBL/GenBank/DDBJ whole genome shotgun (WGS) entry which is preliminary data.</text>
</comment>
<gene>
    <name evidence="1" type="ORF">OUZ56_028140</name>
</gene>
<name>A0ABR0B2Z5_9CRUS</name>
<reference evidence="1 2" key="1">
    <citation type="journal article" date="2023" name="Nucleic Acids Res.">
        <title>The hologenome of Daphnia magna reveals possible DNA methylation and microbiome-mediated evolution of the host genome.</title>
        <authorList>
            <person name="Chaturvedi A."/>
            <person name="Li X."/>
            <person name="Dhandapani V."/>
            <person name="Marshall H."/>
            <person name="Kissane S."/>
            <person name="Cuenca-Cambronero M."/>
            <person name="Asole G."/>
            <person name="Calvet F."/>
            <person name="Ruiz-Romero M."/>
            <person name="Marangio P."/>
            <person name="Guigo R."/>
            <person name="Rago D."/>
            <person name="Mirbahai L."/>
            <person name="Eastwood N."/>
            <person name="Colbourne J.K."/>
            <person name="Zhou J."/>
            <person name="Mallon E."/>
            <person name="Orsini L."/>
        </authorList>
    </citation>
    <scope>NUCLEOTIDE SEQUENCE [LARGE SCALE GENOMIC DNA]</scope>
    <source>
        <strain evidence="1">LRV0_1</strain>
    </source>
</reference>
<proteinExistence type="predicted"/>
<keyword evidence="2" id="KW-1185">Reference proteome</keyword>
<evidence type="ECO:0000313" key="1">
    <source>
        <dbReference type="EMBL" id="KAK4036069.1"/>
    </source>
</evidence>
<sequence length="103" mass="12351">MPRCFSINVRKKKSFIPFSTFHEPNIVSLLFFLPPVSDKKKIFLFLRDWQEKLDGVSERESERHRSSVYRCAIRLAASSWLHKKKNRLKEWPGLRTECREENV</sequence>
<dbReference type="EMBL" id="JAOYFB010000040">
    <property type="protein sequence ID" value="KAK4036069.1"/>
    <property type="molecule type" value="Genomic_DNA"/>
</dbReference>
<organism evidence="1 2">
    <name type="scientific">Daphnia magna</name>
    <dbReference type="NCBI Taxonomy" id="35525"/>
    <lineage>
        <taxon>Eukaryota</taxon>
        <taxon>Metazoa</taxon>
        <taxon>Ecdysozoa</taxon>
        <taxon>Arthropoda</taxon>
        <taxon>Crustacea</taxon>
        <taxon>Branchiopoda</taxon>
        <taxon>Diplostraca</taxon>
        <taxon>Cladocera</taxon>
        <taxon>Anomopoda</taxon>
        <taxon>Daphniidae</taxon>
        <taxon>Daphnia</taxon>
    </lineage>
</organism>
<evidence type="ECO:0000313" key="2">
    <source>
        <dbReference type="Proteomes" id="UP001234178"/>
    </source>
</evidence>